<dbReference type="NCBIfam" id="TIGR00738">
    <property type="entry name" value="rrf2_super"/>
    <property type="match status" value="1"/>
</dbReference>
<dbReference type="PROSITE" id="PS51197">
    <property type="entry name" value="HTH_RRF2_2"/>
    <property type="match status" value="1"/>
</dbReference>
<reference evidence="2 3" key="1">
    <citation type="submission" date="2019-09" db="EMBL/GenBank/DDBJ databases">
        <title>Whole genome shotgun sequencing (WGS) of Ellagibacter isourolithinifaciens DSM 104140(T) and Adlercreutzia muris DSM 29508(T).</title>
        <authorList>
            <person name="Stoll D.A."/>
            <person name="Danylec N."/>
            <person name="Huch M."/>
        </authorList>
    </citation>
    <scope>NUCLEOTIDE SEQUENCE [LARGE SCALE GENOMIC DNA]</scope>
    <source>
        <strain evidence="2 3">DSM 29508</strain>
    </source>
</reference>
<protein>
    <submittedName>
        <fullName evidence="2">Rrf2 family transcriptional regulator</fullName>
    </submittedName>
</protein>
<dbReference type="Pfam" id="PF02082">
    <property type="entry name" value="Rrf2"/>
    <property type="match status" value="1"/>
</dbReference>
<name>A0A7C8BS86_9ACTN</name>
<evidence type="ECO:0000313" key="3">
    <source>
        <dbReference type="Proteomes" id="UP000479639"/>
    </source>
</evidence>
<dbReference type="GO" id="GO:0005829">
    <property type="term" value="C:cytosol"/>
    <property type="evidence" value="ECO:0007669"/>
    <property type="project" value="TreeGrafter"/>
</dbReference>
<dbReference type="InterPro" id="IPR036388">
    <property type="entry name" value="WH-like_DNA-bd_sf"/>
</dbReference>
<proteinExistence type="predicted"/>
<dbReference type="RefSeq" id="WP_151430028.1">
    <property type="nucleotide sequence ID" value="NZ_JANJZI010000006.1"/>
</dbReference>
<keyword evidence="3" id="KW-1185">Reference proteome</keyword>
<dbReference type="Proteomes" id="UP000479639">
    <property type="component" value="Unassembled WGS sequence"/>
</dbReference>
<comment type="caution">
    <text evidence="2">The sequence shown here is derived from an EMBL/GenBank/DDBJ whole genome shotgun (WGS) entry which is preliminary data.</text>
</comment>
<evidence type="ECO:0000313" key="2">
    <source>
        <dbReference type="EMBL" id="KAB1650903.1"/>
    </source>
</evidence>
<dbReference type="PANTHER" id="PTHR33221">
    <property type="entry name" value="WINGED HELIX-TURN-HELIX TRANSCRIPTIONAL REGULATOR, RRF2 FAMILY"/>
    <property type="match status" value="1"/>
</dbReference>
<dbReference type="InterPro" id="IPR000944">
    <property type="entry name" value="Tscrpt_reg_Rrf2"/>
</dbReference>
<sequence>MKISTKTRYGMRVMLDLAERYDEGCTPLKDVADRQGLSKKYLEQVVAPLTAAGLLAVTRGHQGGYQLARPPAQITLADVIAASEDGLDLMTCTNDLLACERADACPSRLVWGGLQNAVNAYLESKTLADMAAS</sequence>
<dbReference type="SUPFAM" id="SSF46785">
    <property type="entry name" value="Winged helix' DNA-binding domain"/>
    <property type="match status" value="1"/>
</dbReference>
<dbReference type="EMBL" id="WAJS01000008">
    <property type="protein sequence ID" value="KAB1650903.1"/>
    <property type="molecule type" value="Genomic_DNA"/>
</dbReference>
<dbReference type="Gene3D" id="1.10.10.10">
    <property type="entry name" value="Winged helix-like DNA-binding domain superfamily/Winged helix DNA-binding domain"/>
    <property type="match status" value="1"/>
</dbReference>
<organism evidence="2 3">
    <name type="scientific">Adlercreutzia muris</name>
    <dbReference type="NCBI Taxonomy" id="1796610"/>
    <lineage>
        <taxon>Bacteria</taxon>
        <taxon>Bacillati</taxon>
        <taxon>Actinomycetota</taxon>
        <taxon>Coriobacteriia</taxon>
        <taxon>Eggerthellales</taxon>
        <taxon>Eggerthellaceae</taxon>
        <taxon>Adlercreutzia</taxon>
    </lineage>
</organism>
<dbReference type="PANTHER" id="PTHR33221:SF5">
    <property type="entry name" value="HTH-TYPE TRANSCRIPTIONAL REGULATOR ISCR"/>
    <property type="match status" value="1"/>
</dbReference>
<dbReference type="GO" id="GO:0003700">
    <property type="term" value="F:DNA-binding transcription factor activity"/>
    <property type="evidence" value="ECO:0007669"/>
    <property type="project" value="TreeGrafter"/>
</dbReference>
<evidence type="ECO:0000256" key="1">
    <source>
        <dbReference type="ARBA" id="ARBA00023125"/>
    </source>
</evidence>
<accession>A0A7C8BS86</accession>
<dbReference type="InterPro" id="IPR036390">
    <property type="entry name" value="WH_DNA-bd_sf"/>
</dbReference>
<dbReference type="AlphaFoldDB" id="A0A7C8BS86"/>
<dbReference type="GO" id="GO:0003677">
    <property type="term" value="F:DNA binding"/>
    <property type="evidence" value="ECO:0007669"/>
    <property type="project" value="UniProtKB-KW"/>
</dbReference>
<gene>
    <name evidence="2" type="ORF">F8D48_03870</name>
</gene>
<keyword evidence="1" id="KW-0238">DNA-binding</keyword>